<proteinExistence type="predicted"/>
<evidence type="ECO:0000313" key="1">
    <source>
        <dbReference type="EMBL" id="WGV16637.1"/>
    </source>
</evidence>
<name>A0ABY8Q8W1_9RHOB</name>
<dbReference type="InterPro" id="IPR027417">
    <property type="entry name" value="P-loop_NTPase"/>
</dbReference>
<accession>A0ABY8Q8W1</accession>
<reference evidence="1 2" key="1">
    <citation type="submission" date="2023-04" db="EMBL/GenBank/DDBJ databases">
        <title>YMD61, complete Genome.</title>
        <authorList>
            <person name="Zhang J."/>
        </authorList>
    </citation>
    <scope>NUCLEOTIDE SEQUENCE [LARGE SCALE GENOMIC DNA]</scope>
    <source>
        <strain evidence="1 2">YMD61</strain>
    </source>
</reference>
<dbReference type="Proteomes" id="UP001230978">
    <property type="component" value="Chromosome"/>
</dbReference>
<evidence type="ECO:0000313" key="2">
    <source>
        <dbReference type="Proteomes" id="UP001230978"/>
    </source>
</evidence>
<dbReference type="EMBL" id="CP124535">
    <property type="protein sequence ID" value="WGV16637.1"/>
    <property type="molecule type" value="Genomic_DNA"/>
</dbReference>
<protein>
    <recommendedName>
        <fullName evidence="3">Sulfotransferase</fullName>
    </recommendedName>
</protein>
<organism evidence="1 2">
    <name type="scientific">Fuscovulum ytuae</name>
    <dbReference type="NCBI Taxonomy" id="3042299"/>
    <lineage>
        <taxon>Bacteria</taxon>
        <taxon>Pseudomonadati</taxon>
        <taxon>Pseudomonadota</taxon>
        <taxon>Alphaproteobacteria</taxon>
        <taxon>Rhodobacterales</taxon>
        <taxon>Paracoccaceae</taxon>
        <taxon>Fuscovulum</taxon>
    </lineage>
</organism>
<dbReference type="SUPFAM" id="SSF52540">
    <property type="entry name" value="P-loop containing nucleoside triphosphate hydrolases"/>
    <property type="match status" value="1"/>
</dbReference>
<gene>
    <name evidence="1" type="ORF">QF092_02140</name>
</gene>
<dbReference type="RefSeq" id="WP_281467186.1">
    <property type="nucleotide sequence ID" value="NZ_CP124535.1"/>
</dbReference>
<keyword evidence="2" id="KW-1185">Reference proteome</keyword>
<sequence>MRVQPFENIFVLCTGRCGSTTFVQAARHATNFTASHESRTHLAGALRLAYPSKHIEADNRLTWLLGRLDVTWGTRPLYVHLRRDAEETAQSFAKRANQGILLAYRTTILMGAAKRNTSTEMIDFCRDYVQTVEQNIALFLRDKPHVTQVTLENAQTDFPNFWDRIGAEGDLDAAMAEWAVKHNASKSA</sequence>
<evidence type="ECO:0008006" key="3">
    <source>
        <dbReference type="Google" id="ProtNLM"/>
    </source>
</evidence>